<accession>A0A834I0X6</accession>
<organism evidence="2 3">
    <name type="scientific">Rhynchophorus ferrugineus</name>
    <name type="common">Red palm weevil</name>
    <name type="synonym">Curculio ferrugineus</name>
    <dbReference type="NCBI Taxonomy" id="354439"/>
    <lineage>
        <taxon>Eukaryota</taxon>
        <taxon>Metazoa</taxon>
        <taxon>Ecdysozoa</taxon>
        <taxon>Arthropoda</taxon>
        <taxon>Hexapoda</taxon>
        <taxon>Insecta</taxon>
        <taxon>Pterygota</taxon>
        <taxon>Neoptera</taxon>
        <taxon>Endopterygota</taxon>
        <taxon>Coleoptera</taxon>
        <taxon>Polyphaga</taxon>
        <taxon>Cucujiformia</taxon>
        <taxon>Curculionidae</taxon>
        <taxon>Dryophthorinae</taxon>
        <taxon>Rhynchophorus</taxon>
    </lineage>
</organism>
<proteinExistence type="predicted"/>
<reference evidence="2" key="1">
    <citation type="submission" date="2020-08" db="EMBL/GenBank/DDBJ databases">
        <title>Genome sequencing and assembly of the red palm weevil Rhynchophorus ferrugineus.</title>
        <authorList>
            <person name="Dias G.B."/>
            <person name="Bergman C.M."/>
            <person name="Manee M."/>
        </authorList>
    </citation>
    <scope>NUCLEOTIDE SEQUENCE</scope>
    <source>
        <strain evidence="2">AA-2017</strain>
        <tissue evidence="2">Whole larva</tissue>
    </source>
</reference>
<feature type="transmembrane region" description="Helical" evidence="1">
    <location>
        <begin position="77"/>
        <end position="102"/>
    </location>
</feature>
<dbReference type="OrthoDB" id="10262656at2759"/>
<dbReference type="EMBL" id="JAACXV010014073">
    <property type="protein sequence ID" value="KAF7270663.1"/>
    <property type="molecule type" value="Genomic_DNA"/>
</dbReference>
<comment type="caution">
    <text evidence="2">The sequence shown here is derived from an EMBL/GenBank/DDBJ whole genome shotgun (WGS) entry which is preliminary data.</text>
</comment>
<name>A0A834I0X6_RHYFE</name>
<keyword evidence="1" id="KW-0812">Transmembrane</keyword>
<evidence type="ECO:0000313" key="3">
    <source>
        <dbReference type="Proteomes" id="UP000625711"/>
    </source>
</evidence>
<gene>
    <name evidence="2" type="ORF">GWI33_016384</name>
</gene>
<keyword evidence="1" id="KW-1133">Transmembrane helix</keyword>
<keyword evidence="3" id="KW-1185">Reference proteome</keyword>
<feature type="transmembrane region" description="Helical" evidence="1">
    <location>
        <begin position="21"/>
        <end position="39"/>
    </location>
</feature>
<dbReference type="AlphaFoldDB" id="A0A834I0X6"/>
<dbReference type="InterPro" id="IPR036259">
    <property type="entry name" value="MFS_trans_sf"/>
</dbReference>
<sequence length="139" mass="15802">MSFRNSDNAKLSIRNLQIITLLDSVSYGLIYPFISLYIVKLGGNQYHAGIYAVGNLIGESLSPDVIKSFSHHNGKRYSLFLVLNTMFVTHLMLGITNSYWFAISLRILFSLINQAQNLCLDLLLNRASTEEEREIWLSL</sequence>
<keyword evidence="1" id="KW-0472">Membrane</keyword>
<protein>
    <submittedName>
        <fullName evidence="2">Uncharacterized protein</fullName>
    </submittedName>
</protein>
<dbReference type="SUPFAM" id="SSF103473">
    <property type="entry name" value="MFS general substrate transporter"/>
    <property type="match status" value="1"/>
</dbReference>
<evidence type="ECO:0000256" key="1">
    <source>
        <dbReference type="SAM" id="Phobius"/>
    </source>
</evidence>
<dbReference type="Proteomes" id="UP000625711">
    <property type="component" value="Unassembled WGS sequence"/>
</dbReference>
<dbReference type="Gene3D" id="1.20.1250.20">
    <property type="entry name" value="MFS general substrate transporter like domains"/>
    <property type="match status" value="1"/>
</dbReference>
<evidence type="ECO:0000313" key="2">
    <source>
        <dbReference type="EMBL" id="KAF7270663.1"/>
    </source>
</evidence>